<keyword evidence="4" id="KW-1185">Reference proteome</keyword>
<dbReference type="OrthoDB" id="1445148at2"/>
<evidence type="ECO:0000313" key="4">
    <source>
        <dbReference type="Proteomes" id="UP000316167"/>
    </source>
</evidence>
<feature type="domain" description="DUF2262" evidence="1">
    <location>
        <begin position="18"/>
        <end position="117"/>
    </location>
</feature>
<gene>
    <name evidence="3" type="ORF">IQ13_0985</name>
    <name evidence="2" type="ORF">IQ13_2780</name>
</gene>
<comment type="caution">
    <text evidence="3">The sequence shown here is derived from an EMBL/GenBank/DDBJ whole genome shotgun (WGS) entry which is preliminary data.</text>
</comment>
<evidence type="ECO:0000313" key="3">
    <source>
        <dbReference type="EMBL" id="TWI85816.1"/>
    </source>
</evidence>
<protein>
    <submittedName>
        <fullName evidence="3">Uncharacterized protein DUF2262</fullName>
    </submittedName>
</protein>
<reference evidence="3" key="2">
    <citation type="submission" date="2019-07" db="EMBL/GenBank/DDBJ databases">
        <authorList>
            <person name="Whitman W."/>
            <person name="Huntemann M."/>
            <person name="Clum A."/>
            <person name="Pillay M."/>
            <person name="Palaniappan K."/>
            <person name="Varghese N."/>
            <person name="Mikhailova N."/>
            <person name="Stamatis D."/>
            <person name="Reddy T."/>
            <person name="Daum C."/>
            <person name="Shapiro N."/>
            <person name="Ivanova N."/>
            <person name="Kyrpides N."/>
            <person name="Woyke T."/>
        </authorList>
    </citation>
    <scope>NUCLEOTIDE SEQUENCE</scope>
    <source>
        <strain evidence="3">CGMCC 1.7271</strain>
    </source>
</reference>
<dbReference type="Proteomes" id="UP000316167">
    <property type="component" value="Unassembled WGS sequence"/>
</dbReference>
<dbReference type="InterPro" id="IPR019260">
    <property type="entry name" value="DUF2262"/>
</dbReference>
<dbReference type="AlphaFoldDB" id="A0A562SYN3"/>
<reference evidence="3 4" key="1">
    <citation type="journal article" date="2015" name="Stand. Genomic Sci.">
        <title>Genomic Encyclopedia of Bacterial and Archaeal Type Strains, Phase III: the genomes of soil and plant-associated and newly described type strains.</title>
        <authorList>
            <person name="Whitman W.B."/>
            <person name="Woyke T."/>
            <person name="Klenk H.P."/>
            <person name="Zhou Y."/>
            <person name="Lilburn T.G."/>
            <person name="Beck B.J."/>
            <person name="De Vos P."/>
            <person name="Vandamme P."/>
            <person name="Eisen J.A."/>
            <person name="Garrity G."/>
            <person name="Hugenholtz P."/>
            <person name="Kyrpides N.C."/>
        </authorList>
    </citation>
    <scope>NUCLEOTIDE SEQUENCE [LARGE SCALE GENOMIC DNA]</scope>
    <source>
        <strain evidence="3 4">CGMCC 1.7271</strain>
    </source>
</reference>
<dbReference type="Pfam" id="PF10020">
    <property type="entry name" value="DUF2262"/>
    <property type="match status" value="1"/>
</dbReference>
<accession>A0A562SYN3</accession>
<dbReference type="RefSeq" id="WP_144884911.1">
    <property type="nucleotide sequence ID" value="NZ_VLLE01000002.1"/>
</dbReference>
<organism evidence="3 4">
    <name type="scientific">Lacibacter cauensis</name>
    <dbReference type="NCBI Taxonomy" id="510947"/>
    <lineage>
        <taxon>Bacteria</taxon>
        <taxon>Pseudomonadati</taxon>
        <taxon>Bacteroidota</taxon>
        <taxon>Chitinophagia</taxon>
        <taxon>Chitinophagales</taxon>
        <taxon>Chitinophagaceae</taxon>
        <taxon>Lacibacter</taxon>
    </lineage>
</organism>
<evidence type="ECO:0000259" key="1">
    <source>
        <dbReference type="Pfam" id="PF10020"/>
    </source>
</evidence>
<dbReference type="EMBL" id="VLLE01000005">
    <property type="protein sequence ID" value="TWI80111.1"/>
    <property type="molecule type" value="Genomic_DNA"/>
</dbReference>
<evidence type="ECO:0000313" key="2">
    <source>
        <dbReference type="EMBL" id="TWI80111.1"/>
    </source>
</evidence>
<name>A0A562SYN3_9BACT</name>
<dbReference type="EMBL" id="VLLE01000002">
    <property type="protein sequence ID" value="TWI85816.1"/>
    <property type="molecule type" value="Genomic_DNA"/>
</dbReference>
<proteinExistence type="predicted"/>
<sequence>MVYQKNKKVVFTTSIVVDELNIQIEIDPEDVSIDEHLEMVNRVIDNYSLYEDMARKKIIEDFLSQYDNIWVDEDHTELNQADFAKNLSVKRISFLSNTGIDFIYDEKRMFGFHSLVAHSFDGEKFEYTSMLG</sequence>